<keyword evidence="2" id="KW-0472">Membrane</keyword>
<keyword evidence="2" id="KW-1133">Transmembrane helix</keyword>
<name>A0A848CZ08_9BIFI</name>
<gene>
    <name evidence="3" type="ORF">HF843_07290</name>
</gene>
<reference evidence="3 4" key="1">
    <citation type="submission" date="2020-04" db="EMBL/GenBank/DDBJ databases">
        <authorList>
            <person name="Hitch T.C.A."/>
            <person name="Wylensek D."/>
            <person name="Clavel T."/>
        </authorList>
    </citation>
    <scope>NUCLEOTIDE SEQUENCE [LARGE SCALE GENOMIC DNA]</scope>
    <source>
        <strain evidence="3 4">WCA-130-P53-4B</strain>
    </source>
</reference>
<sequence>MQNKNEVQQGWDFATAIMGADVAAHMGAEYVTAVEDAIKQLEDNINNHQYRNLGIGQLQGYMLEEWGAGTFNVDAVAAGSVDRASVLHSLAKDSADIKLDSGEAFSAKSYGTPEQTAKAQARMNLDTRQASYQDQGRLVPSDHLEGAKQTAHREALRNASIREDVSKAYSETESKLTDRITNDEGVASRTATRKDLEKMAKESKEQKFRAEEHGVTAQSAIQPEYLLKQALKAGYTTAAITVAVQLAPEIYKAIDFLIKSGELDLAQVEHMGEKGISAGAEGFLRGSISAALQIICESGALGEALKSISPTLLGTVVALVLQTTKNSILVAAGKMTTQQMGAAFVDMVVVSGGYLVGAHIGGVIGQALGFQLPVLGYLLGSLIGTSFCVIYNIGKKKLISFCVDTGFTCFGLVEQNYELPEDVLHEMGVETIEIPRTRIETTEIPRVAIGASEIRRADYETIDITVLRRGVIGVNKIGYVL</sequence>
<dbReference type="RefSeq" id="WP_168973925.1">
    <property type="nucleotide sequence ID" value="NZ_JABAGJ010000009.1"/>
</dbReference>
<feature type="compositionally biased region" description="Basic and acidic residues" evidence="1">
    <location>
        <begin position="192"/>
        <end position="211"/>
    </location>
</feature>
<dbReference type="AlphaFoldDB" id="A0A848CZ08"/>
<accession>A0A848CZ08</accession>
<feature type="compositionally biased region" description="Basic and acidic residues" evidence="1">
    <location>
        <begin position="171"/>
        <end position="182"/>
    </location>
</feature>
<comment type="caution">
    <text evidence="3">The sequence shown here is derived from an EMBL/GenBank/DDBJ whole genome shotgun (WGS) entry which is preliminary data.</text>
</comment>
<evidence type="ECO:0000313" key="3">
    <source>
        <dbReference type="EMBL" id="NMF02965.1"/>
    </source>
</evidence>
<evidence type="ECO:0000256" key="1">
    <source>
        <dbReference type="SAM" id="MobiDB-lite"/>
    </source>
</evidence>
<feature type="transmembrane region" description="Helical" evidence="2">
    <location>
        <begin position="374"/>
        <end position="393"/>
    </location>
</feature>
<protein>
    <submittedName>
        <fullName evidence="3">Uncharacterized protein</fullName>
    </submittedName>
</protein>
<dbReference type="Proteomes" id="UP000583419">
    <property type="component" value="Unassembled WGS sequence"/>
</dbReference>
<organism evidence="3 4">
    <name type="scientific">Bifidobacterium boum</name>
    <dbReference type="NCBI Taxonomy" id="78343"/>
    <lineage>
        <taxon>Bacteria</taxon>
        <taxon>Bacillati</taxon>
        <taxon>Actinomycetota</taxon>
        <taxon>Actinomycetes</taxon>
        <taxon>Bifidobacteriales</taxon>
        <taxon>Bifidobacteriaceae</taxon>
        <taxon>Bifidobacterium</taxon>
    </lineage>
</organism>
<feature type="transmembrane region" description="Helical" evidence="2">
    <location>
        <begin position="344"/>
        <end position="368"/>
    </location>
</feature>
<dbReference type="EMBL" id="JABAGJ010000009">
    <property type="protein sequence ID" value="NMF02965.1"/>
    <property type="molecule type" value="Genomic_DNA"/>
</dbReference>
<feature type="region of interest" description="Disordered" evidence="1">
    <location>
        <begin position="171"/>
        <end position="211"/>
    </location>
</feature>
<evidence type="ECO:0000256" key="2">
    <source>
        <dbReference type="SAM" id="Phobius"/>
    </source>
</evidence>
<evidence type="ECO:0000313" key="4">
    <source>
        <dbReference type="Proteomes" id="UP000583419"/>
    </source>
</evidence>
<proteinExistence type="predicted"/>
<keyword evidence="2" id="KW-0812">Transmembrane</keyword>